<accession>H1YAH0</accession>
<proteinExistence type="predicted"/>
<dbReference type="HOGENOM" id="CLU_1802666_0_0_10"/>
<dbReference type="RefSeq" id="WP_008507279.1">
    <property type="nucleotide sequence ID" value="NZ_CM001403.1"/>
</dbReference>
<protein>
    <submittedName>
        <fullName evidence="1">Uncharacterized protein</fullName>
    </submittedName>
</protein>
<dbReference type="EMBL" id="CM001403">
    <property type="protein sequence ID" value="EHQ27013.1"/>
    <property type="molecule type" value="Genomic_DNA"/>
</dbReference>
<name>H1YAH0_9SPHI</name>
<evidence type="ECO:0000313" key="1">
    <source>
        <dbReference type="EMBL" id="EHQ27013.1"/>
    </source>
</evidence>
<dbReference type="AlphaFoldDB" id="H1YAH0"/>
<sequence>MEKFKESIIAFSQLLSGKGHDGHFNVNGAFAGPLAECLDWYTKWKGPGTKPDWPVSVFTYSEWAPDNSRYVSSTFKIDHDPAIQQLFVTSMEIEHKSIAGHSIAKLTLRITDPADIPTKKQAIQSVKPDFSARLQRKRGLKH</sequence>
<organism evidence="1 2">
    <name type="scientific">Mucilaginibacter paludis DSM 18603</name>
    <dbReference type="NCBI Taxonomy" id="714943"/>
    <lineage>
        <taxon>Bacteria</taxon>
        <taxon>Pseudomonadati</taxon>
        <taxon>Bacteroidota</taxon>
        <taxon>Sphingobacteriia</taxon>
        <taxon>Sphingobacteriales</taxon>
        <taxon>Sphingobacteriaceae</taxon>
        <taxon>Mucilaginibacter</taxon>
    </lineage>
</organism>
<evidence type="ECO:0000313" key="2">
    <source>
        <dbReference type="Proteomes" id="UP000002774"/>
    </source>
</evidence>
<dbReference type="eggNOG" id="ENOG502ZBN8">
    <property type="taxonomic scope" value="Bacteria"/>
</dbReference>
<dbReference type="Proteomes" id="UP000002774">
    <property type="component" value="Chromosome"/>
</dbReference>
<dbReference type="STRING" id="714943.Mucpa_2904"/>
<reference evidence="1" key="1">
    <citation type="submission" date="2011-09" db="EMBL/GenBank/DDBJ databases">
        <title>The permanent draft genome of Mucilaginibacter paludis DSM 18603.</title>
        <authorList>
            <consortium name="US DOE Joint Genome Institute (JGI-PGF)"/>
            <person name="Lucas S."/>
            <person name="Han J."/>
            <person name="Lapidus A."/>
            <person name="Bruce D."/>
            <person name="Goodwin L."/>
            <person name="Pitluck S."/>
            <person name="Peters L."/>
            <person name="Kyrpides N."/>
            <person name="Mavromatis K."/>
            <person name="Ivanova N."/>
            <person name="Mikhailova N."/>
            <person name="Held B."/>
            <person name="Detter J.C."/>
            <person name="Tapia R."/>
            <person name="Han C."/>
            <person name="Land M."/>
            <person name="Hauser L."/>
            <person name="Markowitz V."/>
            <person name="Cheng J.-F."/>
            <person name="Hugenholtz P."/>
            <person name="Woyke T."/>
            <person name="Wu D."/>
            <person name="Tindall B."/>
            <person name="Brambilla E."/>
            <person name="Klenk H.-P."/>
            <person name="Eisen J.A."/>
        </authorList>
    </citation>
    <scope>NUCLEOTIDE SEQUENCE [LARGE SCALE GENOMIC DNA]</scope>
    <source>
        <strain evidence="1">DSM 18603</strain>
    </source>
</reference>
<gene>
    <name evidence="1" type="ORF">Mucpa_2904</name>
</gene>
<keyword evidence="2" id="KW-1185">Reference proteome</keyword>